<accession>A0ABV8R1P6</accession>
<gene>
    <name evidence="2" type="ORF">ACFOW9_06560</name>
</gene>
<dbReference type="InterPro" id="IPR006016">
    <property type="entry name" value="UspA"/>
</dbReference>
<dbReference type="Pfam" id="PF00582">
    <property type="entry name" value="Usp"/>
    <property type="match status" value="1"/>
</dbReference>
<proteinExistence type="predicted"/>
<evidence type="ECO:0000313" key="3">
    <source>
        <dbReference type="Proteomes" id="UP001595773"/>
    </source>
</evidence>
<dbReference type="SUPFAM" id="SSF52402">
    <property type="entry name" value="Adenine nucleotide alpha hydrolases-like"/>
    <property type="match status" value="1"/>
</dbReference>
<dbReference type="CDD" id="cd00293">
    <property type="entry name" value="USP-like"/>
    <property type="match status" value="1"/>
</dbReference>
<sequence>MSEQPSRAGFSGSPVVVGVIPDQGPVVWERALELAQSWSVPLIAAFVDPASYLIEWAPGNKVLPISLEPVLEPDDETSIAAGELKQSLAAAAAGYEVDWSLRIIGGDPALALGRLAEAVGASTIVIGTRRPGFMAKVDELVSGSLMHRLLTTQAVPVFGIPSPDVQHHFHSHG</sequence>
<dbReference type="Proteomes" id="UP001595773">
    <property type="component" value="Unassembled WGS sequence"/>
</dbReference>
<dbReference type="Gene3D" id="3.40.50.620">
    <property type="entry name" value="HUPs"/>
    <property type="match status" value="1"/>
</dbReference>
<comment type="caution">
    <text evidence="2">The sequence shown here is derived from an EMBL/GenBank/DDBJ whole genome shotgun (WGS) entry which is preliminary data.</text>
</comment>
<dbReference type="EMBL" id="JBHSCQ010000006">
    <property type="protein sequence ID" value="MFC4265259.1"/>
    <property type="molecule type" value="Genomic_DNA"/>
</dbReference>
<protein>
    <submittedName>
        <fullName evidence="2">Universal stress protein</fullName>
    </submittedName>
</protein>
<dbReference type="RefSeq" id="WP_230067285.1">
    <property type="nucleotide sequence ID" value="NZ_BAABLL010000003.1"/>
</dbReference>
<reference evidence="3" key="1">
    <citation type="journal article" date="2019" name="Int. J. Syst. Evol. Microbiol.">
        <title>The Global Catalogue of Microorganisms (GCM) 10K type strain sequencing project: providing services to taxonomists for standard genome sequencing and annotation.</title>
        <authorList>
            <consortium name="The Broad Institute Genomics Platform"/>
            <consortium name="The Broad Institute Genome Sequencing Center for Infectious Disease"/>
            <person name="Wu L."/>
            <person name="Ma J."/>
        </authorList>
    </citation>
    <scope>NUCLEOTIDE SEQUENCE [LARGE SCALE GENOMIC DNA]</scope>
    <source>
        <strain evidence="3">CGMCC 1.10698</strain>
    </source>
</reference>
<evidence type="ECO:0000313" key="2">
    <source>
        <dbReference type="EMBL" id="MFC4265259.1"/>
    </source>
</evidence>
<organism evidence="2 3">
    <name type="scientific">Arthrobacter cryoconiti</name>
    <dbReference type="NCBI Taxonomy" id="748907"/>
    <lineage>
        <taxon>Bacteria</taxon>
        <taxon>Bacillati</taxon>
        <taxon>Actinomycetota</taxon>
        <taxon>Actinomycetes</taxon>
        <taxon>Micrococcales</taxon>
        <taxon>Micrococcaceae</taxon>
        <taxon>Arthrobacter</taxon>
    </lineage>
</organism>
<keyword evidence="3" id="KW-1185">Reference proteome</keyword>
<dbReference type="InterPro" id="IPR014729">
    <property type="entry name" value="Rossmann-like_a/b/a_fold"/>
</dbReference>
<name>A0ABV8R1P6_9MICC</name>
<evidence type="ECO:0000259" key="1">
    <source>
        <dbReference type="Pfam" id="PF00582"/>
    </source>
</evidence>
<feature type="domain" description="UspA" evidence="1">
    <location>
        <begin position="15"/>
        <end position="157"/>
    </location>
</feature>